<dbReference type="AlphaFoldDB" id="A0A4S2EB09"/>
<reference evidence="4 5" key="1">
    <citation type="submission" date="2019-04" db="EMBL/GenBank/DDBJ databases">
        <title>Microbes associate with the intestines of laboratory mice.</title>
        <authorList>
            <person name="Navarre W."/>
            <person name="Wong E."/>
            <person name="Huang K."/>
            <person name="Tropini C."/>
            <person name="Ng K."/>
            <person name="Yu B."/>
        </authorList>
    </citation>
    <scope>NUCLEOTIDE SEQUENCE [LARGE SCALE GENOMIC DNA]</scope>
    <source>
        <strain evidence="4 5">NM26_J9</strain>
    </source>
</reference>
<dbReference type="EMBL" id="SRYK01000146">
    <property type="protein sequence ID" value="TGY51284.1"/>
    <property type="molecule type" value="Genomic_DNA"/>
</dbReference>
<evidence type="ECO:0000313" key="4">
    <source>
        <dbReference type="EMBL" id="TGY51284.1"/>
    </source>
</evidence>
<dbReference type="Proteomes" id="UP000306855">
    <property type="component" value="Unassembled WGS sequence"/>
</dbReference>
<feature type="domain" description="MucBP" evidence="3">
    <location>
        <begin position="49"/>
        <end position="110"/>
    </location>
</feature>
<sequence>DPGKTTPDQPVPEIPGYRPEVPSVTPTDPGKDTPVKYVPIENAKYTLTERFVDEEGNEISPSVVKGTDYEEGSEYDVTGDAKVIDGYYLKETSNTTGKFGKGDMTATFTYAKLGKIIPVDPEGNPIPDAPTPQYPNNPTDPGKTTPDQPVPEIPGYRPEVPSVTPTDPGKDTPVKYVPIENAKYTLTERFVDEEGNEISPSVVKGTDYEEGSEYDVTGDAKVIDGYYLKETSNTTGKFGKGDMTATFTYAKLGKIIPVDPEGNPIPDAPTPQYPNDPTDPGKTTPDQPVPEIPGYR</sequence>
<proteinExistence type="predicted"/>
<dbReference type="RefSeq" id="WP_168350786.1">
    <property type="nucleotide sequence ID" value="NZ_SRYK01000146.1"/>
</dbReference>
<evidence type="ECO:0000256" key="1">
    <source>
        <dbReference type="ARBA" id="ARBA00022737"/>
    </source>
</evidence>
<evidence type="ECO:0000256" key="2">
    <source>
        <dbReference type="SAM" id="MobiDB-lite"/>
    </source>
</evidence>
<gene>
    <name evidence="4" type="ORF">E5340_11675</name>
</gene>
<keyword evidence="1" id="KW-0677">Repeat</keyword>
<dbReference type="Gene3D" id="3.10.20.320">
    <property type="entry name" value="Putative peptidoglycan bound protein (lpxtg motif)"/>
    <property type="match status" value="2"/>
</dbReference>
<feature type="region of interest" description="Disordered" evidence="2">
    <location>
        <begin position="119"/>
        <end position="175"/>
    </location>
</feature>
<dbReference type="InterPro" id="IPR009459">
    <property type="entry name" value="MucBP_dom"/>
</dbReference>
<feature type="region of interest" description="Disordered" evidence="2">
    <location>
        <begin position="1"/>
        <end position="36"/>
    </location>
</feature>
<accession>A0A4S2EB09</accession>
<organism evidence="4 5">
    <name type="scientific">Ligilactobacillus murinus</name>
    <dbReference type="NCBI Taxonomy" id="1622"/>
    <lineage>
        <taxon>Bacteria</taxon>
        <taxon>Bacillati</taxon>
        <taxon>Bacillota</taxon>
        <taxon>Bacilli</taxon>
        <taxon>Lactobacillales</taxon>
        <taxon>Lactobacillaceae</taxon>
        <taxon>Ligilactobacillus</taxon>
    </lineage>
</organism>
<dbReference type="Pfam" id="PF06458">
    <property type="entry name" value="MucBP"/>
    <property type="match status" value="2"/>
</dbReference>
<feature type="non-terminal residue" evidence="4">
    <location>
        <position position="1"/>
    </location>
</feature>
<feature type="compositionally biased region" description="Pro residues" evidence="2">
    <location>
        <begin position="287"/>
        <end position="296"/>
    </location>
</feature>
<feature type="domain" description="MucBP" evidence="3">
    <location>
        <begin position="188"/>
        <end position="249"/>
    </location>
</feature>
<protein>
    <recommendedName>
        <fullName evidence="3">MucBP domain-containing protein</fullName>
    </recommendedName>
</protein>
<feature type="non-terminal residue" evidence="4">
    <location>
        <position position="296"/>
    </location>
</feature>
<evidence type="ECO:0000259" key="3">
    <source>
        <dbReference type="Pfam" id="PF06458"/>
    </source>
</evidence>
<evidence type="ECO:0000313" key="5">
    <source>
        <dbReference type="Proteomes" id="UP000306855"/>
    </source>
</evidence>
<feature type="region of interest" description="Disordered" evidence="2">
    <location>
        <begin position="256"/>
        <end position="296"/>
    </location>
</feature>
<comment type="caution">
    <text evidence="4">The sequence shown here is derived from an EMBL/GenBank/DDBJ whole genome shotgun (WGS) entry which is preliminary data.</text>
</comment>
<name>A0A4S2EB09_9LACO</name>